<protein>
    <submittedName>
        <fullName evidence="1">Uncharacterized protein</fullName>
    </submittedName>
</protein>
<evidence type="ECO:0000313" key="1">
    <source>
        <dbReference type="EMBL" id="KFI27798.1"/>
    </source>
</evidence>
<dbReference type="RefSeq" id="WP_035712938.1">
    <property type="nucleotide sequence ID" value="NZ_JGYG01000010.1"/>
</dbReference>
<keyword evidence="2" id="KW-1185">Reference proteome</keyword>
<gene>
    <name evidence="1" type="ORF">CN97_00910</name>
</gene>
<proteinExistence type="predicted"/>
<name>A0A086Y0J8_9RHOB</name>
<dbReference type="EMBL" id="JGYG01000010">
    <property type="protein sequence ID" value="KFI27798.1"/>
    <property type="molecule type" value="Genomic_DNA"/>
</dbReference>
<organism evidence="1 2">
    <name type="scientific">Haematobacter massiliensis</name>
    <dbReference type="NCBI Taxonomy" id="195105"/>
    <lineage>
        <taxon>Bacteria</taxon>
        <taxon>Pseudomonadati</taxon>
        <taxon>Pseudomonadota</taxon>
        <taxon>Alphaproteobacteria</taxon>
        <taxon>Rhodobacterales</taxon>
        <taxon>Paracoccaceae</taxon>
        <taxon>Haematobacter</taxon>
    </lineage>
</organism>
<reference evidence="1 2" key="1">
    <citation type="submission" date="2014-03" db="EMBL/GenBank/DDBJ databases">
        <title>Genome of Haematobacter massiliensis CCUG 47968.</title>
        <authorList>
            <person name="Wang D."/>
            <person name="Wang G."/>
        </authorList>
    </citation>
    <scope>NUCLEOTIDE SEQUENCE [LARGE SCALE GENOMIC DNA]</scope>
    <source>
        <strain evidence="1 2">CCUG 47968</strain>
    </source>
</reference>
<dbReference type="AlphaFoldDB" id="A0A086Y0J8"/>
<comment type="caution">
    <text evidence="1">The sequence shown here is derived from an EMBL/GenBank/DDBJ whole genome shotgun (WGS) entry which is preliminary data.</text>
</comment>
<evidence type="ECO:0000313" key="2">
    <source>
        <dbReference type="Proteomes" id="UP000028826"/>
    </source>
</evidence>
<dbReference type="Proteomes" id="UP000028826">
    <property type="component" value="Unassembled WGS sequence"/>
</dbReference>
<sequence length="79" mass="8999">MKLDHPWRDHYMEDAFLGFVSYASKELVAAFEADEGPLMLGLTPIDAMIDKATGQDQREAQRFMDWCVKQFGTPEQVCA</sequence>
<accession>A0A086Y0J8</accession>